<accession>A0A8J8B678</accession>
<comment type="caution">
    <text evidence="1">The sequence shown here is derived from an EMBL/GenBank/DDBJ whole genome shotgun (WGS) entry which is preliminary data.</text>
</comment>
<dbReference type="Proteomes" id="UP000730161">
    <property type="component" value="Unassembled WGS sequence"/>
</dbReference>
<dbReference type="RefSeq" id="WP_211531551.1">
    <property type="nucleotide sequence ID" value="NZ_JWHL01000020.1"/>
</dbReference>
<name>A0A8J8B678_9EURY</name>
<protein>
    <recommendedName>
        <fullName evidence="3">DUF3368 domain-containing protein</fullName>
    </recommendedName>
</protein>
<organism evidence="1 2">
    <name type="scientific">Methanocalculus chunghsingensis</name>
    <dbReference type="NCBI Taxonomy" id="156457"/>
    <lineage>
        <taxon>Archaea</taxon>
        <taxon>Methanobacteriati</taxon>
        <taxon>Methanobacteriota</taxon>
        <taxon>Stenosarchaea group</taxon>
        <taxon>Methanomicrobia</taxon>
        <taxon>Methanomicrobiales</taxon>
        <taxon>Methanocalculaceae</taxon>
        <taxon>Methanocalculus</taxon>
    </lineage>
</organism>
<evidence type="ECO:0000313" key="2">
    <source>
        <dbReference type="Proteomes" id="UP000730161"/>
    </source>
</evidence>
<dbReference type="EMBL" id="JWHL01000020">
    <property type="protein sequence ID" value="MBR1369804.1"/>
    <property type="molecule type" value="Genomic_DNA"/>
</dbReference>
<dbReference type="PANTHER" id="PTHR39550">
    <property type="entry name" value="SLL0658 PROTEIN"/>
    <property type="match status" value="1"/>
</dbReference>
<dbReference type="OrthoDB" id="323844at2157"/>
<evidence type="ECO:0000313" key="1">
    <source>
        <dbReference type="EMBL" id="MBR1369804.1"/>
    </source>
</evidence>
<dbReference type="InterPro" id="IPR021799">
    <property type="entry name" value="PIN-like_prokaryotic"/>
</dbReference>
<sequence>MVRAISNSSPLIHLSLIGRIGLLRRYSSVIIPPAVWDEVVEDGDDRPGVAEIRLFRKEGWLSVIQPKNTALLHLLENDLHRGEAESIALALEIEHDIILLDESEARRVAGSYNLAFTGIIGLLIKAKREGSISSLEDEMRRLRTNGHFWIREDLYNYVIESEKKMDDG</sequence>
<evidence type="ECO:0008006" key="3">
    <source>
        <dbReference type="Google" id="ProtNLM"/>
    </source>
</evidence>
<proteinExistence type="predicted"/>
<gene>
    <name evidence="1" type="ORF">RJ53_10085</name>
</gene>
<dbReference type="Pfam" id="PF11848">
    <property type="entry name" value="DUF3368"/>
    <property type="match status" value="1"/>
</dbReference>
<dbReference type="PANTHER" id="PTHR39550:SF1">
    <property type="entry name" value="SLL0658 PROTEIN"/>
    <property type="match status" value="1"/>
</dbReference>
<dbReference type="AlphaFoldDB" id="A0A8J8B678"/>
<reference evidence="1" key="1">
    <citation type="submission" date="2014-12" db="EMBL/GenBank/DDBJ databases">
        <authorList>
            <person name="Huang H.-H."/>
            <person name="Chen S.-C."/>
            <person name="Lai M.-C."/>
        </authorList>
    </citation>
    <scope>NUCLEOTIDE SEQUENCE</scope>
    <source>
        <strain evidence="1">K1F9705b</strain>
    </source>
</reference>
<keyword evidence="2" id="KW-1185">Reference proteome</keyword>